<keyword evidence="7" id="KW-1185">Reference proteome</keyword>
<dbReference type="SUPFAM" id="SSF50475">
    <property type="entry name" value="FMN-binding split barrel"/>
    <property type="match status" value="1"/>
</dbReference>
<dbReference type="GO" id="GO:0016646">
    <property type="term" value="F:oxidoreductase activity, acting on the CH-NH group of donors, NAD or NADP as acceptor"/>
    <property type="evidence" value="ECO:0007669"/>
    <property type="project" value="UniProtKB-ARBA"/>
</dbReference>
<dbReference type="EMBL" id="SMBX01000009">
    <property type="protein sequence ID" value="TCU94502.1"/>
    <property type="molecule type" value="Genomic_DNA"/>
</dbReference>
<dbReference type="PANTHER" id="PTHR33798:SF5">
    <property type="entry name" value="FLAVIN REDUCTASE LIKE DOMAIN-CONTAINING PROTEIN"/>
    <property type="match status" value="1"/>
</dbReference>
<gene>
    <name evidence="6" type="ORF">EV686_10954</name>
</gene>
<evidence type="ECO:0000259" key="5">
    <source>
        <dbReference type="SMART" id="SM00903"/>
    </source>
</evidence>
<evidence type="ECO:0000256" key="3">
    <source>
        <dbReference type="ARBA" id="ARBA00022643"/>
    </source>
</evidence>
<dbReference type="PANTHER" id="PTHR33798">
    <property type="entry name" value="FLAVOPROTEIN OXYGENASE"/>
    <property type="match status" value="1"/>
</dbReference>
<evidence type="ECO:0000256" key="4">
    <source>
        <dbReference type="ARBA" id="ARBA00038054"/>
    </source>
</evidence>
<proteinExistence type="inferred from homology"/>
<comment type="cofactor">
    <cofactor evidence="1">
        <name>FMN</name>
        <dbReference type="ChEBI" id="CHEBI:58210"/>
    </cofactor>
</comment>
<keyword evidence="2" id="KW-0285">Flavoprotein</keyword>
<sequence>MFFDFHALDSRDTYKLMASTVVPRPIAWVVTLKENGKLNAAPFSFFNVLSGEPPVIGLGIGRHGADKKDTSLNIERTGEFVVNLVPAPLAEAMNVTAAEYPYDVDEIDVAGLQTLPSRKVKPPRIAGSPVALECRLWKEIDVDGLRTIYLARVEGVHVDDGAVLDAQRCHIDALKLDAIGRLHGADWYVKTSDNFRMPRRKPDTPRG</sequence>
<comment type="caution">
    <text evidence="6">The sequence shown here is derived from an EMBL/GenBank/DDBJ whole genome shotgun (WGS) entry which is preliminary data.</text>
</comment>
<evidence type="ECO:0000313" key="7">
    <source>
        <dbReference type="Proteomes" id="UP000294692"/>
    </source>
</evidence>
<dbReference type="InterPro" id="IPR012349">
    <property type="entry name" value="Split_barrel_FMN-bd"/>
</dbReference>
<dbReference type="SMART" id="SM00903">
    <property type="entry name" value="Flavin_Reduct"/>
    <property type="match status" value="1"/>
</dbReference>
<comment type="similarity">
    <text evidence="4">Belongs to the flavoredoxin family.</text>
</comment>
<evidence type="ECO:0000256" key="2">
    <source>
        <dbReference type="ARBA" id="ARBA00022630"/>
    </source>
</evidence>
<dbReference type="Pfam" id="PF01613">
    <property type="entry name" value="Flavin_Reduct"/>
    <property type="match status" value="1"/>
</dbReference>
<name>A0A4R3UTS2_9BURK</name>
<dbReference type="GO" id="GO:0010181">
    <property type="term" value="F:FMN binding"/>
    <property type="evidence" value="ECO:0007669"/>
    <property type="project" value="InterPro"/>
</dbReference>
<dbReference type="InterPro" id="IPR002563">
    <property type="entry name" value="Flavin_Rdtase-like_dom"/>
</dbReference>
<evidence type="ECO:0000313" key="6">
    <source>
        <dbReference type="EMBL" id="TCU94502.1"/>
    </source>
</evidence>
<feature type="domain" description="Flavin reductase like" evidence="5">
    <location>
        <begin position="19"/>
        <end position="172"/>
    </location>
</feature>
<dbReference type="Proteomes" id="UP000294692">
    <property type="component" value="Unassembled WGS sequence"/>
</dbReference>
<dbReference type="Gene3D" id="2.30.110.10">
    <property type="entry name" value="Electron Transport, Fmn-binding Protein, Chain A"/>
    <property type="match status" value="1"/>
</dbReference>
<reference evidence="6 7" key="1">
    <citation type="submission" date="2019-03" db="EMBL/GenBank/DDBJ databases">
        <title>Genomic Encyclopedia of Type Strains, Phase IV (KMG-IV): sequencing the most valuable type-strain genomes for metagenomic binning, comparative biology and taxonomic classification.</title>
        <authorList>
            <person name="Goeker M."/>
        </authorList>
    </citation>
    <scope>NUCLEOTIDE SEQUENCE [LARGE SCALE GENOMIC DNA]</scope>
    <source>
        <strain evidence="6 7">DSM 100048</strain>
    </source>
</reference>
<accession>A0A4R3UTS2</accession>
<organism evidence="6 7">
    <name type="scientific">Paracandidimonas soli</name>
    <dbReference type="NCBI Taxonomy" id="1917182"/>
    <lineage>
        <taxon>Bacteria</taxon>
        <taxon>Pseudomonadati</taxon>
        <taxon>Pseudomonadota</taxon>
        <taxon>Betaproteobacteria</taxon>
        <taxon>Burkholderiales</taxon>
        <taxon>Alcaligenaceae</taxon>
        <taxon>Paracandidimonas</taxon>
    </lineage>
</organism>
<dbReference type="OrthoDB" id="5946411at2"/>
<protein>
    <submittedName>
        <fullName evidence="6">Flavin reductase (DIM6/NTAB) family NADH-FMN oxidoreductase RutF</fullName>
    </submittedName>
</protein>
<keyword evidence="3" id="KW-0288">FMN</keyword>
<dbReference type="AlphaFoldDB" id="A0A4R3UTS2"/>
<dbReference type="RefSeq" id="WP_132477798.1">
    <property type="nucleotide sequence ID" value="NZ_JBHRVM010000001.1"/>
</dbReference>
<evidence type="ECO:0000256" key="1">
    <source>
        <dbReference type="ARBA" id="ARBA00001917"/>
    </source>
</evidence>